<feature type="region of interest" description="Disordered" evidence="2">
    <location>
        <begin position="1"/>
        <end position="23"/>
    </location>
</feature>
<feature type="coiled-coil region" evidence="1">
    <location>
        <begin position="241"/>
        <end position="268"/>
    </location>
</feature>
<dbReference type="AlphaFoldDB" id="A0ABD1K0S9"/>
<keyword evidence="5" id="KW-1185">Reference proteome</keyword>
<dbReference type="EMBL" id="JBHFQA010000010">
    <property type="protein sequence ID" value="KAL2092732.1"/>
    <property type="molecule type" value="Genomic_DNA"/>
</dbReference>
<reference evidence="4 5" key="1">
    <citation type="submission" date="2024-09" db="EMBL/GenBank/DDBJ databases">
        <title>A chromosome-level genome assembly of Gray's grenadier anchovy, Coilia grayii.</title>
        <authorList>
            <person name="Fu Z."/>
        </authorList>
    </citation>
    <scope>NUCLEOTIDE SEQUENCE [LARGE SCALE GENOMIC DNA]</scope>
    <source>
        <strain evidence="4">G4</strain>
        <tissue evidence="4">Muscle</tissue>
    </source>
</reference>
<evidence type="ECO:0000313" key="5">
    <source>
        <dbReference type="Proteomes" id="UP001591681"/>
    </source>
</evidence>
<name>A0ABD1K0S9_9TELE</name>
<evidence type="ECO:0000259" key="3">
    <source>
        <dbReference type="Pfam" id="PF13873"/>
    </source>
</evidence>
<organism evidence="4 5">
    <name type="scientific">Coilia grayii</name>
    <name type="common">Gray's grenadier anchovy</name>
    <dbReference type="NCBI Taxonomy" id="363190"/>
    <lineage>
        <taxon>Eukaryota</taxon>
        <taxon>Metazoa</taxon>
        <taxon>Chordata</taxon>
        <taxon>Craniata</taxon>
        <taxon>Vertebrata</taxon>
        <taxon>Euteleostomi</taxon>
        <taxon>Actinopterygii</taxon>
        <taxon>Neopterygii</taxon>
        <taxon>Teleostei</taxon>
        <taxon>Clupei</taxon>
        <taxon>Clupeiformes</taxon>
        <taxon>Clupeoidei</taxon>
        <taxon>Engraulidae</taxon>
        <taxon>Coilinae</taxon>
        <taxon>Coilia</taxon>
    </lineage>
</organism>
<evidence type="ECO:0000313" key="4">
    <source>
        <dbReference type="EMBL" id="KAL2092732.1"/>
    </source>
</evidence>
<dbReference type="PANTHER" id="PTHR23098">
    <property type="entry name" value="AGAP001331-PA-RELATED"/>
    <property type="match status" value="1"/>
</dbReference>
<feature type="domain" description="Myb/SANT-like DNA-binding" evidence="3">
    <location>
        <begin position="30"/>
        <end position="106"/>
    </location>
</feature>
<dbReference type="Pfam" id="PF13873">
    <property type="entry name" value="Myb_DNA-bind_5"/>
    <property type="match status" value="1"/>
</dbReference>
<proteinExistence type="predicted"/>
<evidence type="ECO:0000256" key="1">
    <source>
        <dbReference type="SAM" id="Coils"/>
    </source>
</evidence>
<accession>A0ABD1K0S9</accession>
<keyword evidence="1" id="KW-0175">Coiled coil</keyword>
<dbReference type="PANTHER" id="PTHR23098:SF16">
    <property type="entry name" value="REGULATORY PROTEIN ZESTE"/>
    <property type="match status" value="1"/>
</dbReference>
<sequence length="470" mass="52435">MEQPPDCGCPRLFKPKSASQPVDLRKSMARKPNFTSQELNVLVGEVEKRRLVLFSKLKNSVTNAEKKEAWQEVADCVNSVGLGYRRDGANLRNKWRDYSSVVKCKAAALRREQQKTGAGRSTVPDLTPLEERVLGILGQEAVEGVPGGIDVRHAQGAPNTIWALAVPPSQPSSVSPTQRGHGTFRVPSPVPPDSSQSRGSLTETAASPPYARRTQWRRRRDLQCDCSEALLRSEREKVAVLRGIQEELAALREQNQRHHEEVMAYRREILALLSQQANRAGANPEVSRYRIIELNRRRRRRSDVVYVHAHIRQNFNPLEVLSDEAVVRKYQLTRPQIRELLQLVHPHLVLGDGLGMSKASISRSVTAVTQVLLQLADGMAFPSTPDDIASTTQGFHGVAGLPRVIGVIDGTLIPVARPSDNEPIYLCRKGFPLPEEDMVLEEDVADLPHHDANPQGLEVRNQLVHHMFHP</sequence>
<feature type="region of interest" description="Disordered" evidence="2">
    <location>
        <begin position="165"/>
        <end position="218"/>
    </location>
</feature>
<comment type="caution">
    <text evidence="4">The sequence shown here is derived from an EMBL/GenBank/DDBJ whole genome shotgun (WGS) entry which is preliminary data.</text>
</comment>
<dbReference type="Proteomes" id="UP001591681">
    <property type="component" value="Unassembled WGS sequence"/>
</dbReference>
<gene>
    <name evidence="4" type="ORF">ACEWY4_012530</name>
</gene>
<dbReference type="InterPro" id="IPR028002">
    <property type="entry name" value="Myb_DNA-bind_5"/>
</dbReference>
<evidence type="ECO:0000256" key="2">
    <source>
        <dbReference type="SAM" id="MobiDB-lite"/>
    </source>
</evidence>
<protein>
    <recommendedName>
        <fullName evidence="3">Myb/SANT-like DNA-binding domain-containing protein</fullName>
    </recommendedName>
</protein>